<dbReference type="SFLD" id="SFLDG01129">
    <property type="entry name" value="C1.5:_HAD__Beta-PGM__Phosphata"/>
    <property type="match status" value="1"/>
</dbReference>
<comment type="cofactor">
    <cofactor evidence="1">
        <name>Mg(2+)</name>
        <dbReference type="ChEBI" id="CHEBI:18420"/>
    </cofactor>
</comment>
<dbReference type="PANTHER" id="PTHR46193">
    <property type="entry name" value="6-PHOSPHOGLUCONATE PHOSPHATASE"/>
    <property type="match status" value="1"/>
</dbReference>
<evidence type="ECO:0000313" key="6">
    <source>
        <dbReference type="Proteomes" id="UP000037460"/>
    </source>
</evidence>
<comment type="caution">
    <text evidence="5">The sequence shown here is derived from an EMBL/GenBank/DDBJ whole genome shotgun (WGS) entry which is preliminary data.</text>
</comment>
<dbReference type="NCBIfam" id="TIGR01509">
    <property type="entry name" value="HAD-SF-IA-v3"/>
    <property type="match status" value="1"/>
</dbReference>
<keyword evidence="5" id="KW-0378">Hydrolase</keyword>
<dbReference type="SFLD" id="SFLDS00003">
    <property type="entry name" value="Haloacid_Dehalogenase"/>
    <property type="match status" value="1"/>
</dbReference>
<dbReference type="InterPro" id="IPR006439">
    <property type="entry name" value="HAD-SF_hydro_IA"/>
</dbReference>
<dbReference type="InterPro" id="IPR036412">
    <property type="entry name" value="HAD-like_sf"/>
</dbReference>
<dbReference type="Proteomes" id="UP000037460">
    <property type="component" value="Unassembled WGS sequence"/>
</dbReference>
<dbReference type="Pfam" id="PF00702">
    <property type="entry name" value="Hydrolase"/>
    <property type="match status" value="1"/>
</dbReference>
<evidence type="ECO:0000256" key="1">
    <source>
        <dbReference type="ARBA" id="ARBA00001946"/>
    </source>
</evidence>
<keyword evidence="6" id="KW-1185">Reference proteome</keyword>
<sequence length="247" mass="26022">MAASRIRASKATFLLDIDGTLVYSDAIYFRVFQKLLAPLGYTVDDAFFKENVHGKVDADVFKKLLPADATEEDLLAISKKKDSTFCELYREQSALSGPPILEGLPAALELARELGIRCIAVTNAPRGAAETTIASLREAIPAASVIEGLVIGAECERAKPHPDPYFEGARQLGVPISECIVFEDSRSGVRAGVAAGCPVIGMRSSLSDAELRAAGCVATLDDWTGLTAELIAKVAAGAPGDASPEAI</sequence>
<reference evidence="6" key="1">
    <citation type="journal article" date="2015" name="PLoS Genet.">
        <title>Genome Sequence and Transcriptome Analyses of Chrysochromulina tobin: Metabolic Tools for Enhanced Algal Fitness in the Prominent Order Prymnesiales (Haptophyceae).</title>
        <authorList>
            <person name="Hovde B.T."/>
            <person name="Deodato C.R."/>
            <person name="Hunsperger H.M."/>
            <person name="Ryken S.A."/>
            <person name="Yost W."/>
            <person name="Jha R.K."/>
            <person name="Patterson J."/>
            <person name="Monnat R.J. Jr."/>
            <person name="Barlow S.B."/>
            <person name="Starkenburg S.R."/>
            <person name="Cattolico R.A."/>
        </authorList>
    </citation>
    <scope>NUCLEOTIDE SEQUENCE</scope>
    <source>
        <strain evidence="6">CCMP291</strain>
    </source>
</reference>
<dbReference type="Gene3D" id="1.10.150.240">
    <property type="entry name" value="Putative phosphatase, domain 2"/>
    <property type="match status" value="1"/>
</dbReference>
<dbReference type="PANTHER" id="PTHR46193:SF18">
    <property type="entry name" value="HEXITOL PHOSPHATASE B"/>
    <property type="match status" value="1"/>
</dbReference>
<dbReference type="EMBL" id="JWZX01002594">
    <property type="protein sequence ID" value="KOO28264.1"/>
    <property type="molecule type" value="Genomic_DNA"/>
</dbReference>
<proteinExistence type="predicted"/>
<evidence type="ECO:0000256" key="3">
    <source>
        <dbReference type="ARBA" id="ARBA00022842"/>
    </source>
</evidence>
<evidence type="ECO:0000256" key="2">
    <source>
        <dbReference type="ARBA" id="ARBA00022723"/>
    </source>
</evidence>
<keyword evidence="2" id="KW-0479">Metal-binding</keyword>
<dbReference type="GO" id="GO:0016787">
    <property type="term" value="F:hydrolase activity"/>
    <property type="evidence" value="ECO:0007669"/>
    <property type="project" value="UniProtKB-KW"/>
</dbReference>
<dbReference type="InterPro" id="IPR023198">
    <property type="entry name" value="PGP-like_dom2"/>
</dbReference>
<dbReference type="AlphaFoldDB" id="A0A0M0JNU4"/>
<accession>A0A0M0JNU4</accession>
<gene>
    <name evidence="5" type="ORF">Ctob_010487</name>
</gene>
<dbReference type="Gene3D" id="3.40.50.1000">
    <property type="entry name" value="HAD superfamily/HAD-like"/>
    <property type="match status" value="1"/>
</dbReference>
<keyword evidence="3" id="KW-0460">Magnesium</keyword>
<name>A0A0M0JNU4_9EUKA</name>
<keyword evidence="4" id="KW-0119">Carbohydrate metabolism</keyword>
<dbReference type="GO" id="GO:0046872">
    <property type="term" value="F:metal ion binding"/>
    <property type="evidence" value="ECO:0007669"/>
    <property type="project" value="UniProtKB-KW"/>
</dbReference>
<protein>
    <submittedName>
        <fullName evidence="5">Had-superfamily hydrolase</fullName>
    </submittedName>
</protein>
<dbReference type="InterPro" id="IPR023214">
    <property type="entry name" value="HAD_sf"/>
</dbReference>
<dbReference type="InterPro" id="IPR051600">
    <property type="entry name" value="Beta-PGM-like"/>
</dbReference>
<evidence type="ECO:0000256" key="4">
    <source>
        <dbReference type="ARBA" id="ARBA00023277"/>
    </source>
</evidence>
<dbReference type="OrthoDB" id="40579at2759"/>
<evidence type="ECO:0000313" key="5">
    <source>
        <dbReference type="EMBL" id="KOO28264.1"/>
    </source>
</evidence>
<dbReference type="SUPFAM" id="SSF56784">
    <property type="entry name" value="HAD-like"/>
    <property type="match status" value="1"/>
</dbReference>
<organism evidence="5 6">
    <name type="scientific">Chrysochromulina tobinii</name>
    <dbReference type="NCBI Taxonomy" id="1460289"/>
    <lineage>
        <taxon>Eukaryota</taxon>
        <taxon>Haptista</taxon>
        <taxon>Haptophyta</taxon>
        <taxon>Prymnesiophyceae</taxon>
        <taxon>Prymnesiales</taxon>
        <taxon>Chrysochromulinaceae</taxon>
        <taxon>Chrysochromulina</taxon>
    </lineage>
</organism>